<feature type="signal peptide" evidence="2">
    <location>
        <begin position="1"/>
        <end position="26"/>
    </location>
</feature>
<feature type="compositionally biased region" description="Polar residues" evidence="1">
    <location>
        <begin position="333"/>
        <end position="347"/>
    </location>
</feature>
<evidence type="ECO:0000313" key="4">
    <source>
        <dbReference type="Proteomes" id="UP000023435"/>
    </source>
</evidence>
<dbReference type="AlphaFoldDB" id="A0A108U4V5"/>
<comment type="caution">
    <text evidence="3">The sequence shown here is derived from an EMBL/GenBank/DDBJ whole genome shotgun (WGS) entry which is preliminary data.</text>
</comment>
<reference evidence="3 4" key="1">
    <citation type="journal article" date="2014" name="Genome Announc.">
        <title>Draft Genome Sequence of Lysobacter capsici AZ78, a Bacterium Antagonistic to Plant-Pathogenic Oomycetes.</title>
        <authorList>
            <person name="Puopolo G."/>
            <person name="Sonego P."/>
            <person name="Engelen K."/>
            <person name="Pertot I."/>
        </authorList>
    </citation>
    <scope>NUCLEOTIDE SEQUENCE [LARGE SCALE GENOMIC DNA]</scope>
    <source>
        <strain evidence="3 4">AZ78</strain>
    </source>
</reference>
<feature type="region of interest" description="Disordered" evidence="1">
    <location>
        <begin position="326"/>
        <end position="355"/>
    </location>
</feature>
<proteinExistence type="predicted"/>
<keyword evidence="2" id="KW-0732">Signal</keyword>
<dbReference type="RefSeq" id="WP_036108581.1">
    <property type="nucleotide sequence ID" value="NZ_JAJA02000001.1"/>
</dbReference>
<keyword evidence="4" id="KW-1185">Reference proteome</keyword>
<dbReference type="EMBL" id="JAJA02000001">
    <property type="protein sequence ID" value="KWS02577.1"/>
    <property type="molecule type" value="Genomic_DNA"/>
</dbReference>
<dbReference type="OrthoDB" id="6007234at2"/>
<protein>
    <recommendedName>
        <fullName evidence="5">Lipoprotein</fullName>
    </recommendedName>
</protein>
<dbReference type="PROSITE" id="PS51257">
    <property type="entry name" value="PROKAR_LIPOPROTEIN"/>
    <property type="match status" value="1"/>
</dbReference>
<evidence type="ECO:0000256" key="1">
    <source>
        <dbReference type="SAM" id="MobiDB-lite"/>
    </source>
</evidence>
<evidence type="ECO:0000256" key="2">
    <source>
        <dbReference type="SAM" id="SignalP"/>
    </source>
</evidence>
<organism evidence="3 4">
    <name type="scientific">Lysobacter capsici AZ78</name>
    <dbReference type="NCBI Taxonomy" id="1444315"/>
    <lineage>
        <taxon>Bacteria</taxon>
        <taxon>Pseudomonadati</taxon>
        <taxon>Pseudomonadota</taxon>
        <taxon>Gammaproteobacteria</taxon>
        <taxon>Lysobacterales</taxon>
        <taxon>Lysobacteraceae</taxon>
        <taxon>Lysobacter</taxon>
    </lineage>
</organism>
<accession>A0A108U4V5</accession>
<sequence>MPSTHRPALRRAALTATVALLTLALAACGSKSETEQLAELRDGIAYTQYRRLSENGLPGGLTAYQKGLHWTGENWASNNPTADLPKGDFSEADLCVVHVLVAYSALIANKNTIALAESDIVEAQSCGAFDRAAATSLRAVVFQREQWPGLAKLEGEKAWALPTQAGEDLPPAEHVMVLHAALAYFAASEQEWERAQVHFDALGHLLGQPWFAQIPPVGIAFKEGRTRDGLSAIKKLSVDPTAPAEVRKELVALIAKVEAKGGDVDSAIFMPRLVATLTWEMIAAEGPQLLRTATGFAEEQADWAALSDSVKDGTGKAKTTAAQWWNKAREAVSSPNQTPADDTTNAPAKTDTRSR</sequence>
<evidence type="ECO:0008006" key="5">
    <source>
        <dbReference type="Google" id="ProtNLM"/>
    </source>
</evidence>
<dbReference type="Proteomes" id="UP000023435">
    <property type="component" value="Unassembled WGS sequence"/>
</dbReference>
<gene>
    <name evidence="3" type="ORF">AZ78_0121</name>
</gene>
<name>A0A108U4V5_9GAMM</name>
<evidence type="ECO:0000313" key="3">
    <source>
        <dbReference type="EMBL" id="KWS02577.1"/>
    </source>
</evidence>
<feature type="chain" id="PRO_5007131507" description="Lipoprotein" evidence="2">
    <location>
        <begin position="27"/>
        <end position="355"/>
    </location>
</feature>